<reference evidence="3" key="2">
    <citation type="submission" date="2025-05" db="UniProtKB">
        <authorList>
            <consortium name="EnsemblMetazoa"/>
        </authorList>
    </citation>
    <scope>IDENTIFICATION</scope>
    <source>
        <strain evidence="3">Foshan</strain>
    </source>
</reference>
<accession>A0ABM1Z3Y9</accession>
<evidence type="ECO:0000256" key="2">
    <source>
        <dbReference type="SAM" id="MobiDB-lite"/>
    </source>
</evidence>
<reference evidence="4" key="1">
    <citation type="journal article" date="2015" name="Proc. Natl. Acad. Sci. U.S.A.">
        <title>Genome sequence of the Asian Tiger mosquito, Aedes albopictus, reveals insights into its biology, genetics, and evolution.</title>
        <authorList>
            <person name="Chen X.G."/>
            <person name="Jiang X."/>
            <person name="Gu J."/>
            <person name="Xu M."/>
            <person name="Wu Y."/>
            <person name="Deng Y."/>
            <person name="Zhang C."/>
            <person name="Bonizzoni M."/>
            <person name="Dermauw W."/>
            <person name="Vontas J."/>
            <person name="Armbruster P."/>
            <person name="Huang X."/>
            <person name="Yang Y."/>
            <person name="Zhang H."/>
            <person name="He W."/>
            <person name="Peng H."/>
            <person name="Liu Y."/>
            <person name="Wu K."/>
            <person name="Chen J."/>
            <person name="Lirakis M."/>
            <person name="Topalis P."/>
            <person name="Van Leeuwen T."/>
            <person name="Hall A.B."/>
            <person name="Jiang X."/>
            <person name="Thorpe C."/>
            <person name="Mueller R.L."/>
            <person name="Sun C."/>
            <person name="Waterhouse R.M."/>
            <person name="Yan G."/>
            <person name="Tu Z.J."/>
            <person name="Fang X."/>
            <person name="James A.A."/>
        </authorList>
    </citation>
    <scope>NUCLEOTIDE SEQUENCE [LARGE SCALE GENOMIC DNA]</scope>
    <source>
        <strain evidence="4">Foshan</strain>
    </source>
</reference>
<feature type="region of interest" description="Disordered" evidence="2">
    <location>
        <begin position="1"/>
        <end position="58"/>
    </location>
</feature>
<keyword evidence="4" id="KW-1185">Reference proteome</keyword>
<protein>
    <submittedName>
        <fullName evidence="3">Uncharacterized protein</fullName>
    </submittedName>
</protein>
<feature type="compositionally biased region" description="Basic and acidic residues" evidence="2">
    <location>
        <begin position="14"/>
        <end position="26"/>
    </location>
</feature>
<evidence type="ECO:0000256" key="1">
    <source>
        <dbReference type="SAM" id="Coils"/>
    </source>
</evidence>
<dbReference type="EnsemblMetazoa" id="AALFPA23_014822.R21509">
    <property type="protein sequence ID" value="AALFPA23_014822.P21509"/>
    <property type="gene ID" value="AALFPA23_014822"/>
</dbReference>
<name>A0ABM1Z3Y9_AEDAL</name>
<feature type="compositionally biased region" description="Acidic residues" evidence="2">
    <location>
        <begin position="45"/>
        <end position="58"/>
    </location>
</feature>
<evidence type="ECO:0000313" key="4">
    <source>
        <dbReference type="Proteomes" id="UP000069940"/>
    </source>
</evidence>
<evidence type="ECO:0000313" key="3">
    <source>
        <dbReference type="EnsemblMetazoa" id="AALFPA23_014822.P21509"/>
    </source>
</evidence>
<sequence>MMEEDSDSSSSAEGKMHEDRTMRDADRDADDANLEDDSDKYSIEALEDDPLILPLDDDDDVDGSSFGNDVCDDAMESIDAGKPKNNLSLCASFYKRRFVGETSGSLVTSQILSGDSVGQILEGMWQIVKPIICREVIFVEENGIQTPSWVDSEPTFEDMGKFVYMQNHKNRRRVNIDQIKSKLLISWRGKDIRAHVHIYSTAVSCKQLWELVDKHLVKFQHSDRAGAPSNQSLSQLADELRELHGQHFMGHGSAWKLWANYIHTAPAHEREQRKSELPPPSIIKFFRSVPISEAVQLESTRHGLSVARTINEAFSAELAELEEETDQLISMGQRLKHRISALRARSSINSSLVSAMQESTRPEDNETSRLLVENVSDMLDVDHM</sequence>
<proteinExistence type="predicted"/>
<dbReference type="GeneID" id="115256013"/>
<dbReference type="RefSeq" id="XP_029710107.2">
    <property type="nucleotide sequence ID" value="XM_029854247.2"/>
</dbReference>
<keyword evidence="1" id="KW-0175">Coiled coil</keyword>
<dbReference type="Proteomes" id="UP000069940">
    <property type="component" value="Unassembled WGS sequence"/>
</dbReference>
<feature type="compositionally biased region" description="Acidic residues" evidence="2">
    <location>
        <begin position="27"/>
        <end position="38"/>
    </location>
</feature>
<organism evidence="3 4">
    <name type="scientific">Aedes albopictus</name>
    <name type="common">Asian tiger mosquito</name>
    <name type="synonym">Stegomyia albopicta</name>
    <dbReference type="NCBI Taxonomy" id="7160"/>
    <lineage>
        <taxon>Eukaryota</taxon>
        <taxon>Metazoa</taxon>
        <taxon>Ecdysozoa</taxon>
        <taxon>Arthropoda</taxon>
        <taxon>Hexapoda</taxon>
        <taxon>Insecta</taxon>
        <taxon>Pterygota</taxon>
        <taxon>Neoptera</taxon>
        <taxon>Endopterygota</taxon>
        <taxon>Diptera</taxon>
        <taxon>Nematocera</taxon>
        <taxon>Culicoidea</taxon>
        <taxon>Culicidae</taxon>
        <taxon>Culicinae</taxon>
        <taxon>Aedini</taxon>
        <taxon>Aedes</taxon>
        <taxon>Stegomyia</taxon>
    </lineage>
</organism>
<feature type="coiled-coil region" evidence="1">
    <location>
        <begin position="304"/>
        <end position="338"/>
    </location>
</feature>